<evidence type="ECO:0000256" key="1">
    <source>
        <dbReference type="SAM" id="MobiDB-lite"/>
    </source>
</evidence>
<reference evidence="2" key="1">
    <citation type="submission" date="2020-02" db="EMBL/GenBank/DDBJ databases">
        <authorList>
            <person name="Meier V. D."/>
        </authorList>
    </citation>
    <scope>NUCLEOTIDE SEQUENCE</scope>
    <source>
        <strain evidence="2">AVDCRST_MAG25</strain>
    </source>
</reference>
<sequence>VLRPPGRSSVEARDRIPGERQDHPAVSGAPGARGGEGGRARQRVLDTGGPIVHIGIQRIMPRSLPLDAWRL</sequence>
<accession>A0A6J4RUS2</accession>
<protein>
    <submittedName>
        <fullName evidence="2">Uncharacterized protein</fullName>
    </submittedName>
</protein>
<feature type="compositionally biased region" description="Basic and acidic residues" evidence="1">
    <location>
        <begin position="10"/>
        <end position="23"/>
    </location>
</feature>
<name>A0A6J4RUS2_9ACTN</name>
<evidence type="ECO:0000313" key="2">
    <source>
        <dbReference type="EMBL" id="CAA9478190.1"/>
    </source>
</evidence>
<organism evidence="2">
    <name type="scientific">uncultured Rubrobacteraceae bacterium</name>
    <dbReference type="NCBI Taxonomy" id="349277"/>
    <lineage>
        <taxon>Bacteria</taxon>
        <taxon>Bacillati</taxon>
        <taxon>Actinomycetota</taxon>
        <taxon>Rubrobacteria</taxon>
        <taxon>Rubrobacterales</taxon>
        <taxon>Rubrobacteraceae</taxon>
        <taxon>environmental samples</taxon>
    </lineage>
</organism>
<feature type="region of interest" description="Disordered" evidence="1">
    <location>
        <begin position="1"/>
        <end position="42"/>
    </location>
</feature>
<gene>
    <name evidence="2" type="ORF">AVDCRST_MAG25-2587</name>
</gene>
<feature type="non-terminal residue" evidence="2">
    <location>
        <position position="71"/>
    </location>
</feature>
<dbReference type="EMBL" id="CADCVI010000168">
    <property type="protein sequence ID" value="CAA9478190.1"/>
    <property type="molecule type" value="Genomic_DNA"/>
</dbReference>
<feature type="non-terminal residue" evidence="2">
    <location>
        <position position="1"/>
    </location>
</feature>
<proteinExistence type="predicted"/>
<dbReference type="AlphaFoldDB" id="A0A6J4RUS2"/>